<dbReference type="AlphaFoldDB" id="A0AA36H6P6"/>
<protein>
    <submittedName>
        <fullName evidence="1">Uncharacterized protein</fullName>
    </submittedName>
</protein>
<evidence type="ECO:0000313" key="2">
    <source>
        <dbReference type="Proteomes" id="UP001176961"/>
    </source>
</evidence>
<name>A0AA36H6P6_CYLNA</name>
<organism evidence="1 2">
    <name type="scientific">Cylicocyclus nassatus</name>
    <name type="common">Nematode worm</name>
    <dbReference type="NCBI Taxonomy" id="53992"/>
    <lineage>
        <taxon>Eukaryota</taxon>
        <taxon>Metazoa</taxon>
        <taxon>Ecdysozoa</taxon>
        <taxon>Nematoda</taxon>
        <taxon>Chromadorea</taxon>
        <taxon>Rhabditida</taxon>
        <taxon>Rhabditina</taxon>
        <taxon>Rhabditomorpha</taxon>
        <taxon>Strongyloidea</taxon>
        <taxon>Strongylidae</taxon>
        <taxon>Cylicocyclus</taxon>
    </lineage>
</organism>
<reference evidence="1" key="1">
    <citation type="submission" date="2023-07" db="EMBL/GenBank/DDBJ databases">
        <authorList>
            <consortium name="CYATHOMIX"/>
        </authorList>
    </citation>
    <scope>NUCLEOTIDE SEQUENCE</scope>
    <source>
        <strain evidence="1">N/A</strain>
    </source>
</reference>
<comment type="caution">
    <text evidence="1">The sequence shown here is derived from an EMBL/GenBank/DDBJ whole genome shotgun (WGS) entry which is preliminary data.</text>
</comment>
<sequence length="228" mass="26189">MYPLCKRTDMELEVRNRVLNEDVALVIIERLADKCFVNDPRVHWTNLAALNRVFNRAVHRLLSRTYKIALADEYGDVRVIIFCDAGSDKFHTSTTRGSSVHPLISSISFKKKEQAAAFVRFLTSNVRRSVILDLEDYCFHSDDDPAVGALSHFSKIDTITFRDQQCRCPVCSVLTDHSSGPRVEIFPSEVEPITDNESSNGYEFHFEQSDEDDYDDLYFSDLRDVDDY</sequence>
<gene>
    <name evidence="1" type="ORF">CYNAS_LOCUS16705</name>
</gene>
<proteinExistence type="predicted"/>
<keyword evidence="2" id="KW-1185">Reference proteome</keyword>
<accession>A0AA36H6P6</accession>
<dbReference type="EMBL" id="CATQJL010000316">
    <property type="protein sequence ID" value="CAJ0604722.1"/>
    <property type="molecule type" value="Genomic_DNA"/>
</dbReference>
<evidence type="ECO:0000313" key="1">
    <source>
        <dbReference type="EMBL" id="CAJ0604722.1"/>
    </source>
</evidence>
<dbReference type="Proteomes" id="UP001176961">
    <property type="component" value="Unassembled WGS sequence"/>
</dbReference>